<dbReference type="OrthoDB" id="9781701at2"/>
<reference evidence="3" key="1">
    <citation type="submission" date="2019-06" db="EMBL/GenBank/DDBJ databases">
        <title>The complete genome of Emcibacter congregatus ZYLT.</title>
        <authorList>
            <person name="Zhao Z."/>
        </authorList>
    </citation>
    <scope>NUCLEOTIDE SEQUENCE [LARGE SCALE GENOMIC DNA]</scope>
    <source>
        <strain evidence="3">MCCC 1A06723</strain>
    </source>
</reference>
<dbReference type="RefSeq" id="WP_139938071.1">
    <property type="nucleotide sequence ID" value="NZ_JBHSYP010000022.1"/>
</dbReference>
<dbReference type="InterPro" id="IPR006190">
    <property type="entry name" value="SAF_AFP_Neu5Ac"/>
</dbReference>
<feature type="domain" description="AFP-like" evidence="1">
    <location>
        <begin position="334"/>
        <end position="392"/>
    </location>
</feature>
<dbReference type="PROSITE" id="PS50844">
    <property type="entry name" value="AFP_LIKE"/>
    <property type="match status" value="1"/>
</dbReference>
<dbReference type="InterPro" id="IPR057736">
    <property type="entry name" value="SAF_PseI/NeuA/NeuB"/>
</dbReference>
<dbReference type="EMBL" id="VFIY01000004">
    <property type="protein sequence ID" value="TPD62821.1"/>
    <property type="molecule type" value="Genomic_DNA"/>
</dbReference>
<keyword evidence="3" id="KW-1185">Reference proteome</keyword>
<dbReference type="GO" id="GO:0047444">
    <property type="term" value="F:N-acylneuraminate-9-phosphate synthase activity"/>
    <property type="evidence" value="ECO:0007669"/>
    <property type="project" value="TreeGrafter"/>
</dbReference>
<proteinExistence type="predicted"/>
<evidence type="ECO:0000259" key="1">
    <source>
        <dbReference type="PROSITE" id="PS50844"/>
    </source>
</evidence>
<comment type="caution">
    <text evidence="2">The sequence shown here is derived from an EMBL/GenBank/DDBJ whole genome shotgun (WGS) entry which is preliminary data.</text>
</comment>
<evidence type="ECO:0000313" key="2">
    <source>
        <dbReference type="EMBL" id="TPD62821.1"/>
    </source>
</evidence>
<dbReference type="InterPro" id="IPR036732">
    <property type="entry name" value="AFP_Neu5c_C_sf"/>
</dbReference>
<dbReference type="Gene3D" id="3.90.1210.10">
    <property type="entry name" value="Antifreeze-like/N-acetylneuraminic acid synthase C-terminal domain"/>
    <property type="match status" value="1"/>
</dbReference>
<dbReference type="Proteomes" id="UP000319148">
    <property type="component" value="Unassembled WGS sequence"/>
</dbReference>
<dbReference type="InterPro" id="IPR051690">
    <property type="entry name" value="PseI-like"/>
</dbReference>
<gene>
    <name evidence="2" type="ORF">FIV46_01710</name>
</gene>
<sequence length="392" mass="43374">MTNRIKIGTHYVGPDEPVYFIADIAANHDGDLEKAKDLIYSCAENGARAAKFQNFFAKSIVSDKGFRQMGGKFSHQEGWDKSIFEIYEDAALPVTWTETLRDTCADAGIDYFTAPYSLELVRQLQPFVSAWKMGSGDITWHEEIEAMAKSGLPFIMATGASTMAEVTAAVGAALKHTDQLILMQCNTNYTAKLDEPRDVTLERFRNINLKVLESFAKAFPGVSLGLSDHTHGHSTVLGAVGLYGARSIEKHYTLDNNLVGPDHPFSMNPESWKLMVEKTAELDDLIADGMSWDEKYQLVESLCDDPEGLSLSIGDGVKKVEDNEKDTVVLQRRGLRATRDLASGETISEGDLFPLRPCPEDALAPYELSKCLGRVLIKDIEEGEHITWGDLK</sequence>
<dbReference type="SUPFAM" id="SSF51269">
    <property type="entry name" value="AFP III-like domain"/>
    <property type="match status" value="1"/>
</dbReference>
<dbReference type="SMART" id="SM00858">
    <property type="entry name" value="SAF"/>
    <property type="match status" value="1"/>
</dbReference>
<dbReference type="Pfam" id="PF03102">
    <property type="entry name" value="NeuB"/>
    <property type="match status" value="1"/>
</dbReference>
<dbReference type="InterPro" id="IPR013132">
    <property type="entry name" value="PseI/NeuA/B-like_N"/>
</dbReference>
<dbReference type="InterPro" id="IPR013785">
    <property type="entry name" value="Aldolase_TIM"/>
</dbReference>
<dbReference type="AlphaFoldDB" id="A0A501PSX7"/>
<dbReference type="Pfam" id="PF08666">
    <property type="entry name" value="SAF"/>
    <property type="match status" value="1"/>
</dbReference>
<organism evidence="2 3">
    <name type="scientific">Emcibacter nanhaiensis</name>
    <dbReference type="NCBI Taxonomy" id="1505037"/>
    <lineage>
        <taxon>Bacteria</taxon>
        <taxon>Pseudomonadati</taxon>
        <taxon>Pseudomonadota</taxon>
        <taxon>Alphaproteobacteria</taxon>
        <taxon>Emcibacterales</taxon>
        <taxon>Emcibacteraceae</taxon>
        <taxon>Emcibacter</taxon>
    </lineage>
</organism>
<name>A0A501PSX7_9PROT</name>
<dbReference type="CDD" id="cd11615">
    <property type="entry name" value="SAF_NeuB_like"/>
    <property type="match status" value="1"/>
</dbReference>
<dbReference type="InterPro" id="IPR013974">
    <property type="entry name" value="SAF"/>
</dbReference>
<accession>A0A501PSX7</accession>
<dbReference type="GO" id="GO:0016051">
    <property type="term" value="P:carbohydrate biosynthetic process"/>
    <property type="evidence" value="ECO:0007669"/>
    <property type="project" value="InterPro"/>
</dbReference>
<dbReference type="SUPFAM" id="SSF51569">
    <property type="entry name" value="Aldolase"/>
    <property type="match status" value="1"/>
</dbReference>
<evidence type="ECO:0000313" key="3">
    <source>
        <dbReference type="Proteomes" id="UP000319148"/>
    </source>
</evidence>
<protein>
    <submittedName>
        <fullName evidence="2">N-acetylneuraminate synthase</fullName>
    </submittedName>
</protein>
<dbReference type="PANTHER" id="PTHR42966">
    <property type="entry name" value="N-ACETYLNEURAMINATE SYNTHASE"/>
    <property type="match status" value="1"/>
</dbReference>
<dbReference type="Gene3D" id="3.20.20.70">
    <property type="entry name" value="Aldolase class I"/>
    <property type="match status" value="1"/>
</dbReference>
<dbReference type="PANTHER" id="PTHR42966:SF2">
    <property type="entry name" value="PSEUDAMINIC ACID SYNTHASE"/>
    <property type="match status" value="1"/>
</dbReference>